<sequence>MKKPMTDIKFIFHTRSPLTIYKQMHKGHVRLNIDVHGSPYKSGQGGLYVGDALYSPGMLHDWLKTVVDFKSIHYIRLVSCFSAYGGGGSFVCRLSRLIPDVYIKGYMDEVLSEMSPEAIGFGLSEYGPVKTAAQLQTFFPDGPPPLDKFDEKFCSVTYKNGVLIKKTHRKSK</sequence>
<evidence type="ECO:0000313" key="1">
    <source>
        <dbReference type="EMBL" id="XOW92016.1"/>
    </source>
</evidence>
<protein>
    <submittedName>
        <fullName evidence="1">IS66 family insertion sequence element accessory protein TnpB</fullName>
    </submittedName>
</protein>
<organism evidence="1 2">
    <name type="scientific">Escherichia coli</name>
    <dbReference type="NCBI Taxonomy" id="562"/>
    <lineage>
        <taxon>Bacteria</taxon>
        <taxon>Pseudomonadati</taxon>
        <taxon>Pseudomonadota</taxon>
        <taxon>Gammaproteobacteria</taxon>
        <taxon>Enterobacterales</taxon>
        <taxon>Enterobacteriaceae</taxon>
        <taxon>Escherichia</taxon>
    </lineage>
</organism>
<evidence type="ECO:0000313" key="2">
    <source>
        <dbReference type="Proteomes" id="UP001481170"/>
    </source>
</evidence>
<accession>A0ACD5GC21</accession>
<dbReference type="EMBL" id="CP180600">
    <property type="protein sequence ID" value="XOW92016.1"/>
    <property type="molecule type" value="Genomic_DNA"/>
</dbReference>
<proteinExistence type="predicted"/>
<dbReference type="Proteomes" id="UP001481170">
    <property type="component" value="Chromosome"/>
</dbReference>
<gene>
    <name evidence="1" type="ORF">ABTZ31_022965</name>
</gene>
<name>A0ACD5GC21_ECOLX</name>
<reference evidence="1" key="1">
    <citation type="submission" date="2025-01" db="EMBL/GenBank/DDBJ databases">
        <authorList>
            <person name="Sun R."/>
            <person name="Lian X."/>
        </authorList>
    </citation>
    <scope>NUCLEOTIDE SEQUENCE</scope>
    <source>
        <strain evidence="1">PS2Canimalfeces12</strain>
    </source>
</reference>